<sequence>MFPCSLQVSAECTNDKYFIFSQLVPLLHLQGQAGDNVRDALLLILALSVRAPDVAQYLTSGSDLCPVLGTGLSGLYSSLPKKLTVSSQGPPSGAPSSKEIYVPGAGWHRLTKREWSSCEPLAKFLNTLDFCDLAVRVSLMRISFNLTFTQH</sequence>
<organism evidence="1 2">
    <name type="scientific">Dibothriocephalus latus</name>
    <name type="common">Fish tapeworm</name>
    <name type="synonym">Diphyllobothrium latum</name>
    <dbReference type="NCBI Taxonomy" id="60516"/>
    <lineage>
        <taxon>Eukaryota</taxon>
        <taxon>Metazoa</taxon>
        <taxon>Spiralia</taxon>
        <taxon>Lophotrochozoa</taxon>
        <taxon>Platyhelminthes</taxon>
        <taxon>Cestoda</taxon>
        <taxon>Eucestoda</taxon>
        <taxon>Diphyllobothriidea</taxon>
        <taxon>Diphyllobothriidae</taxon>
        <taxon>Dibothriocephalus</taxon>
    </lineage>
</organism>
<dbReference type="PANTHER" id="PTHR21705:SF11">
    <property type="entry name" value="FHIP FAMILY PROTEIN CG3558"/>
    <property type="match status" value="1"/>
</dbReference>
<reference evidence="1 2" key="1">
    <citation type="submission" date="2018-11" db="EMBL/GenBank/DDBJ databases">
        <authorList>
            <consortium name="Pathogen Informatics"/>
        </authorList>
    </citation>
    <scope>NUCLEOTIDE SEQUENCE [LARGE SCALE GENOMIC DNA]</scope>
</reference>
<gene>
    <name evidence="1" type="ORF">DILT_LOCUS11726</name>
</gene>
<dbReference type="EMBL" id="UYRU01063988">
    <property type="protein sequence ID" value="VDN15895.1"/>
    <property type="molecule type" value="Genomic_DNA"/>
</dbReference>
<keyword evidence="2" id="KW-1185">Reference proteome</keyword>
<accession>A0A3P7LG61</accession>
<dbReference type="Pfam" id="PF10257">
    <property type="entry name" value="RAI16-like"/>
    <property type="match status" value="1"/>
</dbReference>
<dbReference type="Proteomes" id="UP000281553">
    <property type="component" value="Unassembled WGS sequence"/>
</dbReference>
<evidence type="ECO:0000313" key="2">
    <source>
        <dbReference type="Proteomes" id="UP000281553"/>
    </source>
</evidence>
<protein>
    <submittedName>
        <fullName evidence="1">Uncharacterized protein</fullName>
    </submittedName>
</protein>
<evidence type="ECO:0000313" key="1">
    <source>
        <dbReference type="EMBL" id="VDN15895.1"/>
    </source>
</evidence>
<dbReference type="InterPro" id="IPR019384">
    <property type="entry name" value="FHIP"/>
</dbReference>
<dbReference type="PANTHER" id="PTHR21705">
    <property type="entry name" value="RAI16 PROTEIN-RELATED"/>
    <property type="match status" value="1"/>
</dbReference>
<dbReference type="AlphaFoldDB" id="A0A3P7LG61"/>
<name>A0A3P7LG61_DIBLA</name>
<proteinExistence type="predicted"/>
<dbReference type="OrthoDB" id="6287422at2759"/>